<dbReference type="EMBL" id="JAPUFD010000009">
    <property type="protein sequence ID" value="MDI1489354.1"/>
    <property type="molecule type" value="Genomic_DNA"/>
</dbReference>
<feature type="coiled-coil region" evidence="5">
    <location>
        <begin position="240"/>
        <end position="288"/>
    </location>
</feature>
<evidence type="ECO:0000256" key="2">
    <source>
        <dbReference type="ARBA" id="ARBA00023015"/>
    </source>
</evidence>
<feature type="compositionally biased region" description="Polar residues" evidence="6">
    <location>
        <begin position="175"/>
        <end position="197"/>
    </location>
</feature>
<accession>A0AA43QPJ0</accession>
<dbReference type="GO" id="GO:0005634">
    <property type="term" value="C:nucleus"/>
    <property type="evidence" value="ECO:0007669"/>
    <property type="project" value="UniProtKB-SubCell"/>
</dbReference>
<evidence type="ECO:0000256" key="4">
    <source>
        <dbReference type="ARBA" id="ARBA00023242"/>
    </source>
</evidence>
<dbReference type="CDD" id="cd14687">
    <property type="entry name" value="bZIP_ATF2"/>
    <property type="match status" value="1"/>
</dbReference>
<feature type="compositionally biased region" description="Polar residues" evidence="6">
    <location>
        <begin position="38"/>
        <end position="60"/>
    </location>
</feature>
<dbReference type="SMART" id="SM00338">
    <property type="entry name" value="BRLZ"/>
    <property type="match status" value="1"/>
</dbReference>
<feature type="compositionally biased region" description="Basic residues" evidence="6">
    <location>
        <begin position="198"/>
        <end position="209"/>
    </location>
</feature>
<name>A0AA43QPJ0_9LECA</name>
<keyword evidence="3" id="KW-0804">Transcription</keyword>
<dbReference type="AlphaFoldDB" id="A0AA43QPJ0"/>
<organism evidence="8 9">
    <name type="scientific">Ramalina farinacea</name>
    <dbReference type="NCBI Taxonomy" id="258253"/>
    <lineage>
        <taxon>Eukaryota</taxon>
        <taxon>Fungi</taxon>
        <taxon>Dikarya</taxon>
        <taxon>Ascomycota</taxon>
        <taxon>Pezizomycotina</taxon>
        <taxon>Lecanoromycetes</taxon>
        <taxon>OSLEUM clade</taxon>
        <taxon>Lecanoromycetidae</taxon>
        <taxon>Lecanorales</taxon>
        <taxon>Lecanorineae</taxon>
        <taxon>Ramalinaceae</taxon>
        <taxon>Ramalina</taxon>
    </lineage>
</organism>
<gene>
    <name evidence="8" type="ORF">OHK93_008632</name>
</gene>
<comment type="caution">
    <text evidence="8">The sequence shown here is derived from an EMBL/GenBank/DDBJ whole genome shotgun (WGS) entry which is preliminary data.</text>
</comment>
<keyword evidence="4" id="KW-0539">Nucleus</keyword>
<protein>
    <recommendedName>
        <fullName evidence="7">BZIP domain-containing protein</fullName>
    </recommendedName>
</protein>
<feature type="domain" description="BZIP" evidence="7">
    <location>
        <begin position="222"/>
        <end position="285"/>
    </location>
</feature>
<keyword evidence="5" id="KW-0175">Coiled coil</keyword>
<proteinExistence type="predicted"/>
<evidence type="ECO:0000313" key="9">
    <source>
        <dbReference type="Proteomes" id="UP001161017"/>
    </source>
</evidence>
<reference evidence="8" key="1">
    <citation type="journal article" date="2023" name="Genome Biol. Evol.">
        <title>First Whole Genome Sequence and Flow Cytometry Genome Size Data for the Lichen-Forming Fungus Ramalina farinacea (Ascomycota).</title>
        <authorList>
            <person name="Llewellyn T."/>
            <person name="Mian S."/>
            <person name="Hill R."/>
            <person name="Leitch I.J."/>
            <person name="Gaya E."/>
        </authorList>
    </citation>
    <scope>NUCLEOTIDE SEQUENCE</scope>
    <source>
        <strain evidence="8">LIQ254RAFAR</strain>
    </source>
</reference>
<feature type="compositionally biased region" description="Polar residues" evidence="6">
    <location>
        <begin position="131"/>
        <end position="140"/>
    </location>
</feature>
<evidence type="ECO:0000313" key="8">
    <source>
        <dbReference type="EMBL" id="MDI1489354.1"/>
    </source>
</evidence>
<evidence type="ECO:0000259" key="7">
    <source>
        <dbReference type="PROSITE" id="PS50217"/>
    </source>
</evidence>
<feature type="compositionally biased region" description="Polar residues" evidence="6">
    <location>
        <begin position="378"/>
        <end position="391"/>
    </location>
</feature>
<feature type="region of interest" description="Disordered" evidence="6">
    <location>
        <begin position="300"/>
        <end position="391"/>
    </location>
</feature>
<evidence type="ECO:0000256" key="5">
    <source>
        <dbReference type="SAM" id="Coils"/>
    </source>
</evidence>
<keyword evidence="2" id="KW-0805">Transcription regulation</keyword>
<dbReference type="PROSITE" id="PS50217">
    <property type="entry name" value="BZIP"/>
    <property type="match status" value="1"/>
</dbReference>
<feature type="compositionally biased region" description="Low complexity" evidence="6">
    <location>
        <begin position="91"/>
        <end position="113"/>
    </location>
</feature>
<dbReference type="GO" id="GO:0003700">
    <property type="term" value="F:DNA-binding transcription factor activity"/>
    <property type="evidence" value="ECO:0007669"/>
    <property type="project" value="InterPro"/>
</dbReference>
<dbReference type="PANTHER" id="PTHR19304">
    <property type="entry name" value="CYCLIC-AMP RESPONSE ELEMENT BINDING PROTEIN"/>
    <property type="match status" value="1"/>
</dbReference>
<dbReference type="InterPro" id="IPR004827">
    <property type="entry name" value="bZIP"/>
</dbReference>
<dbReference type="Proteomes" id="UP001161017">
    <property type="component" value="Unassembled WGS sequence"/>
</dbReference>
<dbReference type="PROSITE" id="PS00036">
    <property type="entry name" value="BZIP_BASIC"/>
    <property type="match status" value="1"/>
</dbReference>
<feature type="region of interest" description="Disordered" evidence="6">
    <location>
        <begin position="1"/>
        <end position="229"/>
    </location>
</feature>
<keyword evidence="9" id="KW-1185">Reference proteome</keyword>
<sequence>MSGEPADIFTHDNGFSTAFSGAGNGNGAQRVTADPASRTGSVSSQSNSTPVLNTQISQYGIPTPHSPADALFPQQYPHQMPPDGRYPADPPAWASSAPPASSSTSLASPPYSAGPFPRDMAFGFPVGPPSSFLNPTQTQRGSHHPFGQMTPPFDPDGSLFDSQLQQQQMLQQQQYLSNNDSPYGPSRNITPDRSSQARSKRPRKYKSRGARAASVDQGSGDENRRNKFLERNRVAASKCRQKKKEQQRGLEDMARRLQRENNLLMSERRSMNDEIEFLRDQVEELRRICNCTRVTEGHARNHSLNDSSSIDGLGLKMESDNGSQSELSRLPHRGIRGGNAEPDEVEEEYSSPNTKPVDENELRALLTDSLKHQESSDDSPSAQPESQRLDF</sequence>
<dbReference type="InterPro" id="IPR051027">
    <property type="entry name" value="bZIP_transcription_factors"/>
</dbReference>
<dbReference type="InterPro" id="IPR046347">
    <property type="entry name" value="bZIP_sf"/>
</dbReference>
<evidence type="ECO:0000256" key="1">
    <source>
        <dbReference type="ARBA" id="ARBA00004123"/>
    </source>
</evidence>
<comment type="subcellular location">
    <subcellularLocation>
        <location evidence="1">Nucleus</location>
    </subcellularLocation>
</comment>
<dbReference type="Pfam" id="PF00170">
    <property type="entry name" value="bZIP_1"/>
    <property type="match status" value="1"/>
</dbReference>
<evidence type="ECO:0000256" key="6">
    <source>
        <dbReference type="SAM" id="MobiDB-lite"/>
    </source>
</evidence>
<dbReference type="SUPFAM" id="SSF57959">
    <property type="entry name" value="Leucine zipper domain"/>
    <property type="match status" value="1"/>
</dbReference>
<evidence type="ECO:0000256" key="3">
    <source>
        <dbReference type="ARBA" id="ARBA00023163"/>
    </source>
</evidence>
<dbReference type="Gene3D" id="1.20.5.170">
    <property type="match status" value="1"/>
</dbReference>
<feature type="compositionally biased region" description="Low complexity" evidence="6">
    <location>
        <begin position="163"/>
        <end position="174"/>
    </location>
</feature>